<evidence type="ECO:0000256" key="3">
    <source>
        <dbReference type="ARBA" id="ARBA00007931"/>
    </source>
</evidence>
<keyword evidence="10 11" id="KW-0472">Membrane</keyword>
<proteinExistence type="inferred from homology"/>
<organism evidence="13 14">
    <name type="scientific">Kribbella voronezhensis</name>
    <dbReference type="NCBI Taxonomy" id="2512212"/>
    <lineage>
        <taxon>Bacteria</taxon>
        <taxon>Bacillati</taxon>
        <taxon>Actinomycetota</taxon>
        <taxon>Actinomycetes</taxon>
        <taxon>Propionibacteriales</taxon>
        <taxon>Kribbellaceae</taxon>
        <taxon>Kribbella</taxon>
    </lineage>
</organism>
<dbReference type="AlphaFoldDB" id="A0A4R7T4R8"/>
<dbReference type="CDD" id="cd06163">
    <property type="entry name" value="S2P-M50_PDZ_RseP-like"/>
    <property type="match status" value="1"/>
</dbReference>
<evidence type="ECO:0000256" key="8">
    <source>
        <dbReference type="ARBA" id="ARBA00022989"/>
    </source>
</evidence>
<dbReference type="InterPro" id="IPR041489">
    <property type="entry name" value="PDZ_6"/>
</dbReference>
<feature type="domain" description="PDZ" evidence="12">
    <location>
        <begin position="156"/>
        <end position="240"/>
    </location>
</feature>
<protein>
    <submittedName>
        <fullName evidence="13">Membrane-associated protease RseP (Regulator of RpoE activity)</fullName>
    </submittedName>
</protein>
<evidence type="ECO:0000256" key="11">
    <source>
        <dbReference type="SAM" id="Phobius"/>
    </source>
</evidence>
<keyword evidence="4 13" id="KW-0645">Protease</keyword>
<dbReference type="CDD" id="cd23081">
    <property type="entry name" value="cpPDZ_EcRseP-like"/>
    <property type="match status" value="1"/>
</dbReference>
<evidence type="ECO:0000256" key="1">
    <source>
        <dbReference type="ARBA" id="ARBA00001947"/>
    </source>
</evidence>
<dbReference type="InterPro" id="IPR001478">
    <property type="entry name" value="PDZ"/>
</dbReference>
<dbReference type="EMBL" id="SOCE01000001">
    <property type="protein sequence ID" value="TDU86821.1"/>
    <property type="molecule type" value="Genomic_DNA"/>
</dbReference>
<dbReference type="GO" id="GO:0016020">
    <property type="term" value="C:membrane"/>
    <property type="evidence" value="ECO:0007669"/>
    <property type="project" value="UniProtKB-SubCell"/>
</dbReference>
<keyword evidence="5 11" id="KW-0812">Transmembrane</keyword>
<dbReference type="SUPFAM" id="SSF50156">
    <property type="entry name" value="PDZ domain-like"/>
    <property type="match status" value="1"/>
</dbReference>
<dbReference type="OrthoDB" id="9782003at2"/>
<keyword evidence="14" id="KW-1185">Reference proteome</keyword>
<comment type="subcellular location">
    <subcellularLocation>
        <location evidence="2">Membrane</location>
        <topology evidence="2">Multi-pass membrane protein</topology>
    </subcellularLocation>
</comment>
<keyword evidence="9" id="KW-0482">Metalloprotease</keyword>
<keyword evidence="7" id="KW-0862">Zinc</keyword>
<evidence type="ECO:0000313" key="13">
    <source>
        <dbReference type="EMBL" id="TDU86821.1"/>
    </source>
</evidence>
<sequence length="440" mass="47185">MSALLTLIGIVLFVVGILASVALHEMGHMLPAKAFGMKVTQFFVGFGRTVWSTKRGETEYGFKLIPAGGYVRIIGMMPPSKHGQDPAEPLRVRKANTGPIQSMVENARSAEYETIAPEDDGRLFYQKVWWKKLIVMASGPLVNVLIAFFLFAGLFMFYGANVAQTTVSTVTDCVVPASQASADRKCQPGDKVSPAKAAGFQVGDRIVSFNGTAIKSWDDLTPLIRANTDKPATIVVERNGQQTTLRTSTILNQVVDKAGSDKIVSVGFLGVSPEMKVERQNFGFVVDKMGELSVATVKALGHFPSKLVGVAKSIVGGDRDADSPMSVVGASRVAGEVASNNQLTGGERIAFLVSLLASLNLFLALFNFIPLLPLDGGHMVGAIWEGIRRGFAKLFHRPDPGYVDVAKLLPIAYVAASFIVVMGVLLVIADIVNPIKLFNG</sequence>
<dbReference type="GO" id="GO:0006508">
    <property type="term" value="P:proteolysis"/>
    <property type="evidence" value="ECO:0007669"/>
    <property type="project" value="UniProtKB-KW"/>
</dbReference>
<evidence type="ECO:0000256" key="10">
    <source>
        <dbReference type="ARBA" id="ARBA00023136"/>
    </source>
</evidence>
<dbReference type="Pfam" id="PF02163">
    <property type="entry name" value="Peptidase_M50"/>
    <property type="match status" value="1"/>
</dbReference>
<dbReference type="SMART" id="SM00228">
    <property type="entry name" value="PDZ"/>
    <property type="match status" value="1"/>
</dbReference>
<dbReference type="Pfam" id="PF17820">
    <property type="entry name" value="PDZ_6"/>
    <property type="match status" value="1"/>
</dbReference>
<comment type="caution">
    <text evidence="13">The sequence shown here is derived from an EMBL/GenBank/DDBJ whole genome shotgun (WGS) entry which is preliminary data.</text>
</comment>
<evidence type="ECO:0000259" key="12">
    <source>
        <dbReference type="SMART" id="SM00228"/>
    </source>
</evidence>
<accession>A0A4R7T4R8</accession>
<comment type="cofactor">
    <cofactor evidence="1">
        <name>Zn(2+)</name>
        <dbReference type="ChEBI" id="CHEBI:29105"/>
    </cofactor>
</comment>
<evidence type="ECO:0000256" key="7">
    <source>
        <dbReference type="ARBA" id="ARBA00022833"/>
    </source>
</evidence>
<keyword evidence="6" id="KW-0378">Hydrolase</keyword>
<dbReference type="RefSeq" id="WP_133976699.1">
    <property type="nucleotide sequence ID" value="NZ_SOCE01000001.1"/>
</dbReference>
<dbReference type="GO" id="GO:0004222">
    <property type="term" value="F:metalloendopeptidase activity"/>
    <property type="evidence" value="ECO:0007669"/>
    <property type="project" value="InterPro"/>
</dbReference>
<evidence type="ECO:0000313" key="14">
    <source>
        <dbReference type="Proteomes" id="UP000295151"/>
    </source>
</evidence>
<dbReference type="PANTHER" id="PTHR42837:SF2">
    <property type="entry name" value="MEMBRANE METALLOPROTEASE ARASP2, CHLOROPLASTIC-RELATED"/>
    <property type="match status" value="1"/>
</dbReference>
<feature type="transmembrane region" description="Helical" evidence="11">
    <location>
        <begin position="133"/>
        <end position="158"/>
    </location>
</feature>
<reference evidence="13 14" key="1">
    <citation type="submission" date="2019-03" db="EMBL/GenBank/DDBJ databases">
        <title>Genomic Encyclopedia of Type Strains, Phase III (KMG-III): the genomes of soil and plant-associated and newly described type strains.</title>
        <authorList>
            <person name="Whitman W."/>
        </authorList>
    </citation>
    <scope>NUCLEOTIDE SEQUENCE [LARGE SCALE GENOMIC DNA]</scope>
    <source>
        <strain evidence="13 14">VKM Ac-2575</strain>
    </source>
</reference>
<dbReference type="InterPro" id="IPR036034">
    <property type="entry name" value="PDZ_sf"/>
</dbReference>
<name>A0A4R7T4R8_9ACTN</name>
<gene>
    <name evidence="13" type="ORF">EV138_0337</name>
</gene>
<feature type="transmembrane region" description="Helical" evidence="11">
    <location>
        <begin position="411"/>
        <end position="432"/>
    </location>
</feature>
<dbReference type="InterPro" id="IPR008915">
    <property type="entry name" value="Peptidase_M50"/>
</dbReference>
<dbReference type="Gene3D" id="2.30.42.10">
    <property type="match status" value="1"/>
</dbReference>
<dbReference type="Proteomes" id="UP000295151">
    <property type="component" value="Unassembled WGS sequence"/>
</dbReference>
<dbReference type="InterPro" id="IPR004387">
    <property type="entry name" value="Pept_M50_Zn"/>
</dbReference>
<evidence type="ECO:0000256" key="6">
    <source>
        <dbReference type="ARBA" id="ARBA00022801"/>
    </source>
</evidence>
<evidence type="ECO:0000256" key="4">
    <source>
        <dbReference type="ARBA" id="ARBA00022670"/>
    </source>
</evidence>
<feature type="transmembrane region" description="Helical" evidence="11">
    <location>
        <begin position="349"/>
        <end position="369"/>
    </location>
</feature>
<evidence type="ECO:0000256" key="9">
    <source>
        <dbReference type="ARBA" id="ARBA00023049"/>
    </source>
</evidence>
<keyword evidence="8 11" id="KW-1133">Transmembrane helix</keyword>
<dbReference type="PANTHER" id="PTHR42837">
    <property type="entry name" value="REGULATOR OF SIGMA-E PROTEASE RSEP"/>
    <property type="match status" value="1"/>
</dbReference>
<evidence type="ECO:0000256" key="2">
    <source>
        <dbReference type="ARBA" id="ARBA00004141"/>
    </source>
</evidence>
<comment type="similarity">
    <text evidence="3">Belongs to the peptidase M50B family.</text>
</comment>
<evidence type="ECO:0000256" key="5">
    <source>
        <dbReference type="ARBA" id="ARBA00022692"/>
    </source>
</evidence>